<dbReference type="Proteomes" id="UP000694892">
    <property type="component" value="Chromosome 2L"/>
</dbReference>
<evidence type="ECO:0000313" key="2">
    <source>
        <dbReference type="Proteomes" id="UP000694892"/>
    </source>
</evidence>
<dbReference type="AlphaFoldDB" id="A0A974DNI7"/>
<evidence type="ECO:0000313" key="1">
    <source>
        <dbReference type="EMBL" id="OCT93867.1"/>
    </source>
</evidence>
<accession>A0A974DNI7</accession>
<organism evidence="1 2">
    <name type="scientific">Xenopus laevis</name>
    <name type="common">African clawed frog</name>
    <dbReference type="NCBI Taxonomy" id="8355"/>
    <lineage>
        <taxon>Eukaryota</taxon>
        <taxon>Metazoa</taxon>
        <taxon>Chordata</taxon>
        <taxon>Craniata</taxon>
        <taxon>Vertebrata</taxon>
        <taxon>Euteleostomi</taxon>
        <taxon>Amphibia</taxon>
        <taxon>Batrachia</taxon>
        <taxon>Anura</taxon>
        <taxon>Pipoidea</taxon>
        <taxon>Pipidae</taxon>
        <taxon>Xenopodinae</taxon>
        <taxon>Xenopus</taxon>
        <taxon>Xenopus</taxon>
    </lineage>
</organism>
<gene>
    <name evidence="1" type="ORF">XELAEV_18011538mg</name>
</gene>
<name>A0A974DNI7_XENLA</name>
<sequence length="126" mass="13671">MSRPAPTLTQNSNNIVSIFLFVTYTQLLNQTMRGAAGGGNWRRQHGTVIYWQGLNIIHETFSGQGNTFLCPGLSGLGSTGTNAARLYKSSVTLLFSGSLGVGWGVSKHSKFCHYAFAEIANWRAAE</sequence>
<dbReference type="EMBL" id="CM004468">
    <property type="protein sequence ID" value="OCT93867.1"/>
    <property type="molecule type" value="Genomic_DNA"/>
</dbReference>
<reference evidence="2" key="1">
    <citation type="journal article" date="2016" name="Nature">
        <title>Genome evolution in the allotetraploid frog Xenopus laevis.</title>
        <authorList>
            <person name="Session A.M."/>
            <person name="Uno Y."/>
            <person name="Kwon T."/>
            <person name="Chapman J.A."/>
            <person name="Toyoda A."/>
            <person name="Takahashi S."/>
            <person name="Fukui A."/>
            <person name="Hikosaka A."/>
            <person name="Suzuki A."/>
            <person name="Kondo M."/>
            <person name="van Heeringen S.J."/>
            <person name="Quigley I."/>
            <person name="Heinz S."/>
            <person name="Ogino H."/>
            <person name="Ochi H."/>
            <person name="Hellsten U."/>
            <person name="Lyons J.B."/>
            <person name="Simakov O."/>
            <person name="Putnam N."/>
            <person name="Stites J."/>
            <person name="Kuroki Y."/>
            <person name="Tanaka T."/>
            <person name="Michiue T."/>
            <person name="Watanabe M."/>
            <person name="Bogdanovic O."/>
            <person name="Lister R."/>
            <person name="Georgiou G."/>
            <person name="Paranjpe S.S."/>
            <person name="van Kruijsbergen I."/>
            <person name="Shu S."/>
            <person name="Carlson J."/>
            <person name="Kinoshita T."/>
            <person name="Ohta Y."/>
            <person name="Mawaribuchi S."/>
            <person name="Jenkins J."/>
            <person name="Grimwood J."/>
            <person name="Schmutz J."/>
            <person name="Mitros T."/>
            <person name="Mozaffari S.V."/>
            <person name="Suzuki Y."/>
            <person name="Haramoto Y."/>
            <person name="Yamamoto T.S."/>
            <person name="Takagi C."/>
            <person name="Heald R."/>
            <person name="Miller K."/>
            <person name="Haudenschild C."/>
            <person name="Kitzman J."/>
            <person name="Nakayama T."/>
            <person name="Izutsu Y."/>
            <person name="Robert J."/>
            <person name="Fortriede J."/>
            <person name="Burns K."/>
            <person name="Lotay V."/>
            <person name="Karimi K."/>
            <person name="Yasuoka Y."/>
            <person name="Dichmann D.S."/>
            <person name="Flajnik M.F."/>
            <person name="Houston D.W."/>
            <person name="Shendure J."/>
            <person name="DuPasquier L."/>
            <person name="Vize P.D."/>
            <person name="Zorn A.M."/>
            <person name="Ito M."/>
            <person name="Marcotte E.M."/>
            <person name="Wallingford J.B."/>
            <person name="Ito Y."/>
            <person name="Asashima M."/>
            <person name="Ueno N."/>
            <person name="Matsuda Y."/>
            <person name="Veenstra G.J."/>
            <person name="Fujiyama A."/>
            <person name="Harland R.M."/>
            <person name="Taira M."/>
            <person name="Rokhsar D.S."/>
        </authorList>
    </citation>
    <scope>NUCLEOTIDE SEQUENCE [LARGE SCALE GENOMIC DNA]</scope>
    <source>
        <strain evidence="2">J</strain>
    </source>
</reference>
<protein>
    <submittedName>
        <fullName evidence="1">Uncharacterized protein</fullName>
    </submittedName>
</protein>
<proteinExistence type="predicted"/>